<sequence>MAFSEIFVVISNADAGVGTLREALTKAASNGIAEKDYIHFNLSGNTEADRTITLATALPYISSNLVIDGTTQPGNSFGVSNAKVVLQPQNSSSPYNAFVLIDIDGFEIYGFYVRDFMGPILNGPTQSIYSISAVLYVENARNIQIGAPGKGNVFVNNGLILSTLYVSLKTGVGVPPMGVENLKVYSNFFGFEPDGKTFRGTPRGYLGGIDLAYCKGIIEIGGKEDSKRNIFGNGTHYISGKNTTPDKYFPTEFLIENNYFGYSVNGDPVLLPNFNGSTINAVHFSLSGYIGYTAYAPYSFKILNNKIQGSHSIMIEDVLGQIILQGNVIKREALPNNPSYKPFFWLFTKDIVKIGGLLPGEANSIENGQLMLDAVKSLLVQRNSLYCVDIRLGEEVYNGPVNLLPHIEITNVSAGSVSGTATPNSKIELFWDDDCEKCHPLTYFATVTADENGLWKFEGAIERGVIASATYNGFTSQFTITYNNQYAQILHSSCGEANGSIIGQRYKNAGGYEWRNEAEEIVGSDADISGLLPGKYVLSVLNGSCTQRFTFTILDGTPKFNTSSVYKINPSCGISNGAITNLSINYNGINYSVKWYDQEGKIRGTDYNLRNVEAGTYHAEVTYNNCTVKSPYYTLSNQTGPNIDQSAPDIKGSLCNSPTGSIKNLAVTGSGTLIYKWKNAAGQLVGSSSELLDVPAGSYTLEVKDGSACPALVSAPIMVPEINGVTVNTANKVIGKAACNTSNGSITGIIVAGATSYQWIDAGNTPVANTLNLTGMPAGKYRLVASNATCNKTSEELTIELVQTTKDYATTKVSTSATCALNNGKIEAIFTKDQPAACFWKNNAGVVVGHSRILENQGPGTYDLYAIDDLGCEHLLQQYSIGNISGATINRNLEQITNDQCGLGRGRIKAPGLTGGQLPYFYQWKDKDGHVIGSNAVLDGLKAGDYQLTIGDALDCSRQIIPYSIENESSTLPVPVVNDVKICSSGNALIQVQQAQNGTYVLYNANGTLIAQNITGAFNVEIKESQHFSIVLRQGTCESLAASAKITIENDGIGVFANAFSPNGDGHNDEWLIPGMQSYPEATIAIYNRYGHKVFESTGYKTPFNGRWNGAELPVGTYYYIIDLKRGCGLQKGSLSIIR</sequence>
<dbReference type="HOGENOM" id="CLU_271568_0_0_10"/>
<dbReference type="eggNOG" id="COG3291">
    <property type="taxonomic scope" value="Bacteria"/>
</dbReference>
<dbReference type="NCBIfam" id="TIGR04131">
    <property type="entry name" value="Bac_Flav_CTERM"/>
    <property type="match status" value="1"/>
</dbReference>
<dbReference type="InterPro" id="IPR026341">
    <property type="entry name" value="T9SS_type_B"/>
</dbReference>
<accession>C6Y2D0</accession>
<dbReference type="EMBL" id="CP001681">
    <property type="protein sequence ID" value="ACU03123.1"/>
    <property type="molecule type" value="Genomic_DNA"/>
</dbReference>
<dbReference type="Pfam" id="PF13585">
    <property type="entry name" value="CHU_C"/>
    <property type="match status" value="1"/>
</dbReference>
<dbReference type="STRING" id="485917.Phep_0901"/>
<evidence type="ECO:0008006" key="3">
    <source>
        <dbReference type="Google" id="ProtNLM"/>
    </source>
</evidence>
<dbReference type="OrthoDB" id="635358at2"/>
<dbReference type="AlphaFoldDB" id="C6Y2D0"/>
<keyword evidence="2" id="KW-1185">Reference proteome</keyword>
<dbReference type="KEGG" id="phe:Phep_0901"/>
<reference evidence="1 2" key="1">
    <citation type="journal article" date="2009" name="Stand. Genomic Sci.">
        <title>Complete genome sequence of Pedobacter heparinus type strain (HIM 762-3).</title>
        <authorList>
            <person name="Han C."/>
            <person name="Spring S."/>
            <person name="Lapidus A."/>
            <person name="Del Rio T.G."/>
            <person name="Tice H."/>
            <person name="Copeland A."/>
            <person name="Cheng J.F."/>
            <person name="Lucas S."/>
            <person name="Chen F."/>
            <person name="Nolan M."/>
            <person name="Bruce D."/>
            <person name="Goodwin L."/>
            <person name="Pitluck S."/>
            <person name="Ivanova N."/>
            <person name="Mavromatis K."/>
            <person name="Mikhailova N."/>
            <person name="Pati A."/>
            <person name="Chen A."/>
            <person name="Palaniappan K."/>
            <person name="Land M."/>
            <person name="Hauser L."/>
            <person name="Chang Y.J."/>
            <person name="Jeffries C.C."/>
            <person name="Saunders E."/>
            <person name="Chertkov O."/>
            <person name="Brettin T."/>
            <person name="Goker M."/>
            <person name="Rohde M."/>
            <person name="Bristow J."/>
            <person name="Eisen J.A."/>
            <person name="Markowitz V."/>
            <person name="Hugenholtz P."/>
            <person name="Kyrpides N.C."/>
            <person name="Klenk H.P."/>
            <person name="Detter J.C."/>
        </authorList>
    </citation>
    <scope>NUCLEOTIDE SEQUENCE [LARGE SCALE GENOMIC DNA]</scope>
    <source>
        <strain evidence="2">ATCC 13125 / DSM 2366 / CIP 104194 / JCM 7457 / NBRC 12017 / NCIMB 9290 / NRRL B-14731 / HIM 762-3</strain>
    </source>
</reference>
<dbReference type="Proteomes" id="UP000000852">
    <property type="component" value="Chromosome"/>
</dbReference>
<gene>
    <name evidence="1" type="ordered locus">Phep_0901</name>
</gene>
<organism evidence="1 2">
    <name type="scientific">Pedobacter heparinus (strain ATCC 13125 / DSM 2366 / CIP 104194 / JCM 7457 / NBRC 12017 / NCIMB 9290 / NRRL B-14731 / HIM 762-3)</name>
    <dbReference type="NCBI Taxonomy" id="485917"/>
    <lineage>
        <taxon>Bacteria</taxon>
        <taxon>Pseudomonadati</taxon>
        <taxon>Bacteroidota</taxon>
        <taxon>Sphingobacteriia</taxon>
        <taxon>Sphingobacteriales</taxon>
        <taxon>Sphingobacteriaceae</taxon>
        <taxon>Pedobacter</taxon>
    </lineage>
</organism>
<protein>
    <recommendedName>
        <fullName evidence="3">Ig-like domain-containing protein</fullName>
    </recommendedName>
</protein>
<evidence type="ECO:0000313" key="1">
    <source>
        <dbReference type="EMBL" id="ACU03123.1"/>
    </source>
</evidence>
<proteinExistence type="predicted"/>
<dbReference type="RefSeq" id="WP_012781067.1">
    <property type="nucleotide sequence ID" value="NC_013061.1"/>
</dbReference>
<name>C6Y2D0_PEDHD</name>
<evidence type="ECO:0000313" key="2">
    <source>
        <dbReference type="Proteomes" id="UP000000852"/>
    </source>
</evidence>